<feature type="signal peptide" evidence="15">
    <location>
        <begin position="1"/>
        <end position="26"/>
    </location>
</feature>
<keyword evidence="19" id="KW-1185">Reference proteome</keyword>
<keyword evidence="3" id="KW-0813">Transport</keyword>
<evidence type="ECO:0000256" key="12">
    <source>
        <dbReference type="ARBA" id="ARBA00023139"/>
    </source>
</evidence>
<keyword evidence="8" id="KW-0625">Polysaccharide transport</keyword>
<keyword evidence="4" id="KW-1134">Transmembrane beta strand</keyword>
<evidence type="ECO:0000259" key="16">
    <source>
        <dbReference type="Pfam" id="PF02563"/>
    </source>
</evidence>
<evidence type="ECO:0000256" key="13">
    <source>
        <dbReference type="ARBA" id="ARBA00023237"/>
    </source>
</evidence>
<name>A0ABW8YMC7_9SPHN</name>
<dbReference type="Pfam" id="PF02563">
    <property type="entry name" value="Poly_export"/>
    <property type="match status" value="1"/>
</dbReference>
<dbReference type="PANTHER" id="PTHR33619:SF3">
    <property type="entry name" value="POLYSACCHARIDE EXPORT PROTEIN GFCE-RELATED"/>
    <property type="match status" value="1"/>
</dbReference>
<evidence type="ECO:0000259" key="17">
    <source>
        <dbReference type="Pfam" id="PF22461"/>
    </source>
</evidence>
<feature type="domain" description="SLBB" evidence="17">
    <location>
        <begin position="173"/>
        <end position="245"/>
    </location>
</feature>
<dbReference type="EMBL" id="JBELQC010000001">
    <property type="protein sequence ID" value="MFL9840410.1"/>
    <property type="molecule type" value="Genomic_DNA"/>
</dbReference>
<keyword evidence="13" id="KW-0998">Cell outer membrane</keyword>
<sequence>MPRPDLRWLLPALLPVSACSTLPAGAPTVSQVVGPASASGIAVVDIADMPPDTQPGTVAPDRSWPIADAAPWSGEIGVGDTLTVTVFEVGYSLFAPSGGSEARDAAVPAANARVLPKMEVGESGEVAIPYLGTLRVAGRSAAAVSSEIGKRLRGMSQSAQVVVSVDRGPARSVVTSGDVRNPGRHPLTLAGERLLDMIAQAGGPANRPADTRVRLVRAGQVAEIRLDRLRVDSAANVRLAPGDHVQLIRSVRSLTVLGSARNVSEVPFESDDLSLAEAIARSGGLVDERADATGVFVFRYEEGVDGAGPRPVIYRLNLLDPRSYFLSQKFRMREKDVLLVANARSVQFGKLVQMLNTLVTPAITIDLLTR</sequence>
<evidence type="ECO:0000256" key="3">
    <source>
        <dbReference type="ARBA" id="ARBA00022448"/>
    </source>
</evidence>
<dbReference type="RefSeq" id="WP_408077349.1">
    <property type="nucleotide sequence ID" value="NZ_JBELQC010000001.1"/>
</dbReference>
<evidence type="ECO:0000256" key="2">
    <source>
        <dbReference type="ARBA" id="ARBA00009450"/>
    </source>
</evidence>
<organism evidence="18 19">
    <name type="scientific">Sphingomonas plantiphila</name>
    <dbReference type="NCBI Taxonomy" id="3163295"/>
    <lineage>
        <taxon>Bacteria</taxon>
        <taxon>Pseudomonadati</taxon>
        <taxon>Pseudomonadota</taxon>
        <taxon>Alphaproteobacteria</taxon>
        <taxon>Sphingomonadales</taxon>
        <taxon>Sphingomonadaceae</taxon>
        <taxon>Sphingomonas</taxon>
    </lineage>
</organism>
<evidence type="ECO:0000256" key="1">
    <source>
        <dbReference type="ARBA" id="ARBA00004571"/>
    </source>
</evidence>
<dbReference type="InterPro" id="IPR049712">
    <property type="entry name" value="Poly_export"/>
</dbReference>
<keyword evidence="14" id="KW-0449">Lipoprotein</keyword>
<dbReference type="InterPro" id="IPR054765">
    <property type="entry name" value="SLBB_dom"/>
</dbReference>
<evidence type="ECO:0000256" key="5">
    <source>
        <dbReference type="ARBA" id="ARBA00022597"/>
    </source>
</evidence>
<keyword evidence="12" id="KW-0564">Palmitate</keyword>
<evidence type="ECO:0000313" key="18">
    <source>
        <dbReference type="EMBL" id="MFL9840410.1"/>
    </source>
</evidence>
<protein>
    <submittedName>
        <fullName evidence="18">Polysaccharide biosynthesis/export family protein</fullName>
    </submittedName>
</protein>
<dbReference type="InterPro" id="IPR003715">
    <property type="entry name" value="Poly_export_N"/>
</dbReference>
<evidence type="ECO:0000256" key="9">
    <source>
        <dbReference type="ARBA" id="ARBA00023065"/>
    </source>
</evidence>
<keyword evidence="9" id="KW-0406">Ion transport</keyword>
<evidence type="ECO:0000256" key="7">
    <source>
        <dbReference type="ARBA" id="ARBA00022729"/>
    </source>
</evidence>
<evidence type="ECO:0000256" key="14">
    <source>
        <dbReference type="ARBA" id="ARBA00023288"/>
    </source>
</evidence>
<keyword evidence="5" id="KW-0762">Sugar transport</keyword>
<keyword evidence="11" id="KW-0472">Membrane</keyword>
<proteinExistence type="inferred from homology"/>
<keyword evidence="10" id="KW-0626">Porin</keyword>
<evidence type="ECO:0000256" key="11">
    <source>
        <dbReference type="ARBA" id="ARBA00023136"/>
    </source>
</evidence>
<accession>A0ABW8YMC7</accession>
<dbReference type="Proteomes" id="UP001629244">
    <property type="component" value="Unassembled WGS sequence"/>
</dbReference>
<evidence type="ECO:0000313" key="19">
    <source>
        <dbReference type="Proteomes" id="UP001629244"/>
    </source>
</evidence>
<gene>
    <name evidence="18" type="ORF">ABS767_05490</name>
</gene>
<evidence type="ECO:0000256" key="15">
    <source>
        <dbReference type="SAM" id="SignalP"/>
    </source>
</evidence>
<dbReference type="Gene3D" id="3.30.1950.10">
    <property type="entry name" value="wza like domain"/>
    <property type="match status" value="1"/>
</dbReference>
<keyword evidence="6" id="KW-0812">Transmembrane</keyword>
<dbReference type="Pfam" id="PF22461">
    <property type="entry name" value="SLBB_2"/>
    <property type="match status" value="2"/>
</dbReference>
<feature type="domain" description="SLBB" evidence="17">
    <location>
        <begin position="255"/>
        <end position="340"/>
    </location>
</feature>
<reference evidence="18 19" key="1">
    <citation type="submission" date="2024-06" db="EMBL/GenBank/DDBJ databases">
        <authorList>
            <person name="Kaempfer P."/>
            <person name="Viver T."/>
        </authorList>
    </citation>
    <scope>NUCLEOTIDE SEQUENCE [LARGE SCALE GENOMIC DNA]</scope>
    <source>
        <strain evidence="18 19">ST-64</strain>
    </source>
</reference>
<comment type="similarity">
    <text evidence="2">Belongs to the BexD/CtrA/VexA family.</text>
</comment>
<evidence type="ECO:0000256" key="10">
    <source>
        <dbReference type="ARBA" id="ARBA00023114"/>
    </source>
</evidence>
<evidence type="ECO:0000256" key="6">
    <source>
        <dbReference type="ARBA" id="ARBA00022692"/>
    </source>
</evidence>
<feature type="chain" id="PRO_5047110591" evidence="15">
    <location>
        <begin position="27"/>
        <end position="370"/>
    </location>
</feature>
<dbReference type="Gene3D" id="3.10.560.10">
    <property type="entry name" value="Outer membrane lipoprotein wza domain like"/>
    <property type="match status" value="2"/>
</dbReference>
<comment type="caution">
    <text evidence="18">The sequence shown here is derived from an EMBL/GenBank/DDBJ whole genome shotgun (WGS) entry which is preliminary data.</text>
</comment>
<feature type="domain" description="Polysaccharide export protein N-terminal" evidence="16">
    <location>
        <begin position="74"/>
        <end position="165"/>
    </location>
</feature>
<evidence type="ECO:0000256" key="8">
    <source>
        <dbReference type="ARBA" id="ARBA00023047"/>
    </source>
</evidence>
<evidence type="ECO:0000256" key="4">
    <source>
        <dbReference type="ARBA" id="ARBA00022452"/>
    </source>
</evidence>
<dbReference type="PANTHER" id="PTHR33619">
    <property type="entry name" value="POLYSACCHARIDE EXPORT PROTEIN GFCE-RELATED"/>
    <property type="match status" value="1"/>
</dbReference>
<comment type="subcellular location">
    <subcellularLocation>
        <location evidence="1">Cell outer membrane</location>
        <topology evidence="1">Multi-pass membrane protein</topology>
    </subcellularLocation>
</comment>
<keyword evidence="7 15" id="KW-0732">Signal</keyword>